<dbReference type="Gene3D" id="3.30.230.10">
    <property type="match status" value="1"/>
</dbReference>
<dbReference type="CDD" id="cd16926">
    <property type="entry name" value="HATPase_MutL-MLH-PMS-like"/>
    <property type="match status" value="1"/>
</dbReference>
<dbReference type="SMART" id="SM00853">
    <property type="entry name" value="MutL_C"/>
    <property type="match status" value="1"/>
</dbReference>
<accession>A0A1Y6D1K6</accession>
<dbReference type="NCBIfam" id="TIGR00585">
    <property type="entry name" value="mutl"/>
    <property type="match status" value="1"/>
</dbReference>
<dbReference type="AlphaFoldDB" id="A0A1Y6D1K6"/>
<dbReference type="GO" id="GO:0016887">
    <property type="term" value="F:ATP hydrolysis activity"/>
    <property type="evidence" value="ECO:0007669"/>
    <property type="project" value="InterPro"/>
</dbReference>
<dbReference type="NCBIfam" id="NF000949">
    <property type="entry name" value="PRK00095.1-2"/>
    <property type="match status" value="1"/>
</dbReference>
<name>A0A1Y6D1K6_9GAMM</name>
<dbReference type="InterPro" id="IPR020568">
    <property type="entry name" value="Ribosomal_Su5_D2-typ_SF"/>
</dbReference>
<dbReference type="CDD" id="cd03482">
    <property type="entry name" value="MutL_Trans_MutL"/>
    <property type="match status" value="1"/>
</dbReference>
<dbReference type="InterPro" id="IPR014762">
    <property type="entry name" value="DNA_mismatch_repair_CS"/>
</dbReference>
<dbReference type="GO" id="GO:0032300">
    <property type="term" value="C:mismatch repair complex"/>
    <property type="evidence" value="ECO:0007669"/>
    <property type="project" value="InterPro"/>
</dbReference>
<reference evidence="8 9" key="1">
    <citation type="submission" date="2016-12" db="EMBL/GenBank/DDBJ databases">
        <authorList>
            <person name="Song W.-J."/>
            <person name="Kurnit D.M."/>
        </authorList>
    </citation>
    <scope>NUCLEOTIDE SEQUENCE [LARGE SCALE GENOMIC DNA]</scope>
    <source>
        <strain evidence="8 9">175</strain>
    </source>
</reference>
<keyword evidence="4 5" id="KW-0234">DNA repair</keyword>
<dbReference type="InterPro" id="IPR037198">
    <property type="entry name" value="MutL_C_sf"/>
</dbReference>
<dbReference type="SUPFAM" id="SSF118116">
    <property type="entry name" value="DNA mismatch repair protein MutL"/>
    <property type="match status" value="1"/>
</dbReference>
<evidence type="ECO:0000256" key="1">
    <source>
        <dbReference type="ARBA" id="ARBA00006082"/>
    </source>
</evidence>
<dbReference type="PANTHER" id="PTHR10073">
    <property type="entry name" value="DNA MISMATCH REPAIR PROTEIN MLH, PMS, MUTL"/>
    <property type="match status" value="1"/>
</dbReference>
<dbReference type="PANTHER" id="PTHR10073:SF12">
    <property type="entry name" value="DNA MISMATCH REPAIR PROTEIN MLH1"/>
    <property type="match status" value="1"/>
</dbReference>
<dbReference type="HAMAP" id="MF_00149">
    <property type="entry name" value="DNA_mis_repair"/>
    <property type="match status" value="1"/>
</dbReference>
<gene>
    <name evidence="5" type="primary">mutL</name>
    <name evidence="8" type="ORF">SAMN02949497_3684</name>
</gene>
<comment type="similarity">
    <text evidence="1 5">Belongs to the DNA mismatch repair MutL/HexB family.</text>
</comment>
<dbReference type="InterPro" id="IPR014721">
    <property type="entry name" value="Ribsml_uS5_D2-typ_fold_subgr"/>
</dbReference>
<dbReference type="Pfam" id="PF13589">
    <property type="entry name" value="HATPase_c_3"/>
    <property type="match status" value="1"/>
</dbReference>
<keyword evidence="9" id="KW-1185">Reference proteome</keyword>
<dbReference type="FunFam" id="3.30.565.10:FF:000003">
    <property type="entry name" value="DNA mismatch repair endonuclease MutL"/>
    <property type="match status" value="1"/>
</dbReference>
<proteinExistence type="inferred from homology"/>
<keyword evidence="3 5" id="KW-0227">DNA damage</keyword>
<evidence type="ECO:0000256" key="5">
    <source>
        <dbReference type="HAMAP-Rule" id="MF_00149"/>
    </source>
</evidence>
<dbReference type="SUPFAM" id="SSF55874">
    <property type="entry name" value="ATPase domain of HSP90 chaperone/DNA topoisomerase II/histidine kinase"/>
    <property type="match status" value="1"/>
</dbReference>
<dbReference type="GO" id="GO:0005524">
    <property type="term" value="F:ATP binding"/>
    <property type="evidence" value="ECO:0007669"/>
    <property type="project" value="InterPro"/>
</dbReference>
<dbReference type="InterPro" id="IPR038973">
    <property type="entry name" value="MutL/Mlh/Pms-like"/>
</dbReference>
<dbReference type="InterPro" id="IPR042121">
    <property type="entry name" value="MutL_C_regsub"/>
</dbReference>
<evidence type="ECO:0000256" key="3">
    <source>
        <dbReference type="ARBA" id="ARBA00022763"/>
    </source>
</evidence>
<dbReference type="InterPro" id="IPR014790">
    <property type="entry name" value="MutL_C"/>
</dbReference>
<evidence type="ECO:0000256" key="4">
    <source>
        <dbReference type="ARBA" id="ARBA00023204"/>
    </source>
</evidence>
<dbReference type="Gene3D" id="3.30.565.10">
    <property type="entry name" value="Histidine kinase-like ATPase, C-terminal domain"/>
    <property type="match status" value="1"/>
</dbReference>
<dbReference type="Pfam" id="PF01119">
    <property type="entry name" value="DNA_mis_repair"/>
    <property type="match status" value="1"/>
</dbReference>
<dbReference type="PROSITE" id="PS00058">
    <property type="entry name" value="DNA_MISMATCH_REPAIR_1"/>
    <property type="match status" value="1"/>
</dbReference>
<dbReference type="InterPro" id="IPR013507">
    <property type="entry name" value="DNA_mismatch_S5_2-like"/>
</dbReference>
<dbReference type="OrthoDB" id="9763467at2"/>
<dbReference type="InterPro" id="IPR042120">
    <property type="entry name" value="MutL_C_dimsub"/>
</dbReference>
<dbReference type="InterPro" id="IPR036890">
    <property type="entry name" value="HATPase_C_sf"/>
</dbReference>
<dbReference type="Gene3D" id="3.30.1540.20">
    <property type="entry name" value="MutL, C-terminal domain, dimerisation subdomain"/>
    <property type="match status" value="1"/>
</dbReference>
<dbReference type="RefSeq" id="WP_085215188.1">
    <property type="nucleotide sequence ID" value="NZ_FXAM01000001.1"/>
</dbReference>
<dbReference type="Gene3D" id="3.30.1370.100">
    <property type="entry name" value="MutL, C-terminal domain, regulatory subdomain"/>
    <property type="match status" value="1"/>
</dbReference>
<evidence type="ECO:0000256" key="2">
    <source>
        <dbReference type="ARBA" id="ARBA00021975"/>
    </source>
</evidence>
<dbReference type="Pfam" id="PF08676">
    <property type="entry name" value="MutL_C"/>
    <property type="match status" value="1"/>
</dbReference>
<dbReference type="EMBL" id="FXAM01000001">
    <property type="protein sequence ID" value="SMF96290.1"/>
    <property type="molecule type" value="Genomic_DNA"/>
</dbReference>
<dbReference type="SMART" id="SM01340">
    <property type="entry name" value="DNA_mis_repair"/>
    <property type="match status" value="1"/>
</dbReference>
<feature type="domain" description="DNA mismatch repair protein S5" evidence="7">
    <location>
        <begin position="212"/>
        <end position="330"/>
    </location>
</feature>
<comment type="function">
    <text evidence="5">This protein is involved in the repair of mismatches in DNA. It is required for dam-dependent methyl-directed DNA mismatch repair. May act as a 'molecular matchmaker', a protein that promotes the formation of a stable complex between two or more DNA-binding proteins in an ATP-dependent manner without itself being part of a final effector complex.</text>
</comment>
<feature type="domain" description="MutL C-terminal dimerisation" evidence="6">
    <location>
        <begin position="422"/>
        <end position="565"/>
    </location>
</feature>
<evidence type="ECO:0000259" key="6">
    <source>
        <dbReference type="SMART" id="SM00853"/>
    </source>
</evidence>
<sequence length="609" mass="65917">MPIRFLPPQLVNQIAAGEVVERPASAIKELVENALDADAHRVEIEVEQGGLRLMRVRDDGTGIPKEELPLALSRHATSKIASLDDLERVSSFGFRGEALPSISSVSRLALISRTQGERCAFRVTTDGGEADFDVQPASHPEGSTVEIRDLFYNTPARRKFLRSEKTEFQHIETLVKRLALARFGVGFSLSHNQRNVFDLRPATTQADTELRLALLLGGEFLAQALAVEFEAAGMRLTGWVGLPTFSRSQADMQYFYVNGRSVRDKLAGYAIKQAYQDVLYHGRQPVYVLYLTLDPALVDVNAHPAKLEVRFREPGMVHDFLFRGLHRALGEAKPGAGVGAAAGFEVAEPVAAQGGSSRATSGSGLYAPRPSTRAAARQASLPLNVAETLQGYAGLYGKPANASAAAETPESESAAMPPLGYAVAHVHGAFILAENREGLVLVDAHAAHERITYEKLKRQHEAGPVPSQPLLLPLRLKVTGAEAELAVEAQDALAALGIELDRAGPETLVIRALPVLLGETDGETLVRDVLADLNQHGHSARVEASLNAVLATLACHGSVRANRKLTIPEMNALLREMETTERSGQCNHGRPTWVVLSLKELNGWFARGR</sequence>
<dbReference type="SUPFAM" id="SSF54211">
    <property type="entry name" value="Ribosomal protein S5 domain 2-like"/>
    <property type="match status" value="1"/>
</dbReference>
<dbReference type="GO" id="GO:0006298">
    <property type="term" value="P:mismatch repair"/>
    <property type="evidence" value="ECO:0007669"/>
    <property type="project" value="UniProtKB-UniRule"/>
</dbReference>
<evidence type="ECO:0000259" key="7">
    <source>
        <dbReference type="SMART" id="SM01340"/>
    </source>
</evidence>
<evidence type="ECO:0000313" key="9">
    <source>
        <dbReference type="Proteomes" id="UP000192923"/>
    </source>
</evidence>
<protein>
    <recommendedName>
        <fullName evidence="2 5">DNA mismatch repair protein MutL</fullName>
    </recommendedName>
</protein>
<dbReference type="Proteomes" id="UP000192923">
    <property type="component" value="Unassembled WGS sequence"/>
</dbReference>
<dbReference type="STRING" id="1760988.SAMN02949497_3684"/>
<dbReference type="InterPro" id="IPR020667">
    <property type="entry name" value="DNA_mismatch_repair_MutL"/>
</dbReference>
<dbReference type="GO" id="GO:0030983">
    <property type="term" value="F:mismatched DNA binding"/>
    <property type="evidence" value="ECO:0007669"/>
    <property type="project" value="InterPro"/>
</dbReference>
<evidence type="ECO:0000313" key="8">
    <source>
        <dbReference type="EMBL" id="SMF96290.1"/>
    </source>
</evidence>
<dbReference type="InterPro" id="IPR002099">
    <property type="entry name" value="MutL/Mlh/PMS"/>
</dbReference>
<organism evidence="8 9">
    <name type="scientific">Methylomagnum ishizawai</name>
    <dbReference type="NCBI Taxonomy" id="1760988"/>
    <lineage>
        <taxon>Bacteria</taxon>
        <taxon>Pseudomonadati</taxon>
        <taxon>Pseudomonadota</taxon>
        <taxon>Gammaproteobacteria</taxon>
        <taxon>Methylococcales</taxon>
        <taxon>Methylococcaceae</taxon>
        <taxon>Methylomagnum</taxon>
    </lineage>
</organism>
<dbReference type="GO" id="GO:0140664">
    <property type="term" value="F:ATP-dependent DNA damage sensor activity"/>
    <property type="evidence" value="ECO:0007669"/>
    <property type="project" value="InterPro"/>
</dbReference>